<sequence>MISREQLAKEYINILNNYYPVAGRLLHHCLVRILTLNADRMNKHSYYLGIYYPNIIGAALLEQQDIFRDAAENLGLVEVVFLNANHLVKDPYSKIKRQDFRFWLELCWIAQNKN</sequence>
<gene>
    <name evidence="1" type="ORF">H1P_60023</name>
</gene>
<dbReference type="AlphaFoldDB" id="A0A563W156"/>
<name>A0A563W156_9CYAN</name>
<evidence type="ECO:0000313" key="1">
    <source>
        <dbReference type="EMBL" id="VEP17367.1"/>
    </source>
</evidence>
<evidence type="ECO:0000313" key="2">
    <source>
        <dbReference type="Proteomes" id="UP000320055"/>
    </source>
</evidence>
<dbReference type="RefSeq" id="WP_144863363.1">
    <property type="nucleotide sequence ID" value="NZ_LR213770.1"/>
</dbReference>
<dbReference type="Proteomes" id="UP000320055">
    <property type="component" value="Unassembled WGS sequence"/>
</dbReference>
<organism evidence="1 2">
    <name type="scientific">Hyella patelloides LEGE 07179</name>
    <dbReference type="NCBI Taxonomy" id="945734"/>
    <lineage>
        <taxon>Bacteria</taxon>
        <taxon>Bacillati</taxon>
        <taxon>Cyanobacteriota</taxon>
        <taxon>Cyanophyceae</taxon>
        <taxon>Pleurocapsales</taxon>
        <taxon>Hyellaceae</taxon>
        <taxon>Hyella</taxon>
    </lineage>
</organism>
<accession>A0A563W156</accession>
<reference evidence="1 2" key="1">
    <citation type="submission" date="2019-01" db="EMBL/GenBank/DDBJ databases">
        <authorList>
            <person name="Brito A."/>
        </authorList>
    </citation>
    <scope>NUCLEOTIDE SEQUENCE [LARGE SCALE GENOMIC DNA]</scope>
    <source>
        <strain evidence="1">1</strain>
    </source>
</reference>
<keyword evidence="2" id="KW-1185">Reference proteome</keyword>
<dbReference type="EMBL" id="CAACVJ010000556">
    <property type="protein sequence ID" value="VEP17367.1"/>
    <property type="molecule type" value="Genomic_DNA"/>
</dbReference>
<dbReference type="OrthoDB" id="513533at2"/>
<proteinExistence type="predicted"/>
<protein>
    <submittedName>
        <fullName evidence="1">Uncharacterized protein</fullName>
    </submittedName>
</protein>